<evidence type="ECO:0000313" key="2">
    <source>
        <dbReference type="Proteomes" id="UP000009175"/>
    </source>
</evidence>
<sequence length="253" mass="29550">MQKEQCYMCEKSATSAEHVPPKCLFPEFKDAKKNLRVNLITVPSCDEHNGKKSHDDEFLMVSIAGIIGNNSIGYQHYSGKIQRALRRTSYKLLEKVFLRKELVRIGDENKFIEILWGTPDYERLINCFSHIAYGIYHHHFKQKFYGVLKPYLGFLHTNEQNPKAFKAFIKEKVRVELADEPKYGDNLEVFYYQFTKPDNFGIFLVKLCFYQNVDVFVSYMPSGAQKPTHLGFELMNRGIKTIITLGDKEYEFN</sequence>
<dbReference type="eggNOG" id="ENOG5032W1Q">
    <property type="taxonomic scope" value="Bacteria"/>
</dbReference>
<dbReference type="AlphaFoldDB" id="A1S5A0"/>
<gene>
    <name evidence="1" type="ordered locus">Sama_1349</name>
</gene>
<keyword evidence="2" id="KW-1185">Reference proteome</keyword>
<dbReference type="STRING" id="326297.Sama_1349"/>
<accession>A1S5A0</accession>
<organism evidence="1 2">
    <name type="scientific">Shewanella amazonensis (strain ATCC BAA-1098 / SB2B)</name>
    <dbReference type="NCBI Taxonomy" id="326297"/>
    <lineage>
        <taxon>Bacteria</taxon>
        <taxon>Pseudomonadati</taxon>
        <taxon>Pseudomonadota</taxon>
        <taxon>Gammaproteobacteria</taxon>
        <taxon>Alteromonadales</taxon>
        <taxon>Shewanellaceae</taxon>
        <taxon>Shewanella</taxon>
    </lineage>
</organism>
<name>A1S5A0_SHEAM</name>
<evidence type="ECO:0008006" key="3">
    <source>
        <dbReference type="Google" id="ProtNLM"/>
    </source>
</evidence>
<proteinExistence type="predicted"/>
<dbReference type="RefSeq" id="WP_011759464.1">
    <property type="nucleotide sequence ID" value="NC_008700.1"/>
</dbReference>
<dbReference type="Proteomes" id="UP000009175">
    <property type="component" value="Chromosome"/>
</dbReference>
<evidence type="ECO:0000313" key="1">
    <source>
        <dbReference type="EMBL" id="ABL99556.1"/>
    </source>
</evidence>
<protein>
    <recommendedName>
        <fullName evidence="3">HNH endonuclease 5 domain-containing protein</fullName>
    </recommendedName>
</protein>
<dbReference type="OrthoDB" id="2081179at2"/>
<dbReference type="KEGG" id="saz:Sama_1349"/>
<dbReference type="EMBL" id="CP000507">
    <property type="protein sequence ID" value="ABL99556.1"/>
    <property type="molecule type" value="Genomic_DNA"/>
</dbReference>
<reference evidence="1 2" key="1">
    <citation type="submission" date="2006-12" db="EMBL/GenBank/DDBJ databases">
        <title>Complete sequence of Shewanella amazonensis SB2B.</title>
        <authorList>
            <consortium name="US DOE Joint Genome Institute"/>
            <person name="Copeland A."/>
            <person name="Lucas S."/>
            <person name="Lapidus A."/>
            <person name="Barry K."/>
            <person name="Detter J.C."/>
            <person name="Glavina del Rio T."/>
            <person name="Hammon N."/>
            <person name="Israni S."/>
            <person name="Dalin E."/>
            <person name="Tice H."/>
            <person name="Pitluck S."/>
            <person name="Munk A.C."/>
            <person name="Brettin T."/>
            <person name="Bruce D."/>
            <person name="Han C."/>
            <person name="Tapia R."/>
            <person name="Gilna P."/>
            <person name="Schmutz J."/>
            <person name="Larimer F."/>
            <person name="Land M."/>
            <person name="Hauser L."/>
            <person name="Kyrpides N."/>
            <person name="Mikhailova N."/>
            <person name="Fredrickson J."/>
            <person name="Richardson P."/>
        </authorList>
    </citation>
    <scope>NUCLEOTIDE SEQUENCE [LARGE SCALE GENOMIC DNA]</scope>
    <source>
        <strain evidence="2">ATCC BAA-1098 / SB2B</strain>
    </source>
</reference>
<dbReference type="HOGENOM" id="CLU_106750_0_0_6"/>